<feature type="non-terminal residue" evidence="5">
    <location>
        <position position="1"/>
    </location>
</feature>
<dbReference type="PROSITE" id="PS00995">
    <property type="entry name" value="TCP1_3"/>
    <property type="match status" value="1"/>
</dbReference>
<evidence type="ECO:0000256" key="3">
    <source>
        <dbReference type="ARBA" id="ARBA00022840"/>
    </source>
</evidence>
<proteinExistence type="inferred from homology"/>
<keyword evidence="3" id="KW-0067">ATP-binding</keyword>
<dbReference type="SUPFAM" id="SSF48592">
    <property type="entry name" value="GroEL equatorial domain-like"/>
    <property type="match status" value="1"/>
</dbReference>
<dbReference type="EMBL" id="CVQI01038027">
    <property type="protein sequence ID" value="CRK48863.1"/>
    <property type="molecule type" value="Genomic_DNA"/>
</dbReference>
<sequence length="89" mass="9631">QDAEVGDGTTSVVVLAGEILKETKEHVEQGVSSQIIIKGLRRAASMAVNKIKEIAVDTNEGNRRETLSKLAGTAMTSKLIKRNTTFFTK</sequence>
<dbReference type="Proteomes" id="UP000045706">
    <property type="component" value="Unassembled WGS sequence"/>
</dbReference>
<evidence type="ECO:0000256" key="1">
    <source>
        <dbReference type="ARBA" id="ARBA00008020"/>
    </source>
</evidence>
<dbReference type="Gene3D" id="1.10.560.10">
    <property type="entry name" value="GroEL-like equatorial domain"/>
    <property type="match status" value="1"/>
</dbReference>
<dbReference type="GO" id="GO:0051082">
    <property type="term" value="F:unfolded protein binding"/>
    <property type="evidence" value="ECO:0007669"/>
    <property type="project" value="InterPro"/>
</dbReference>
<dbReference type="GO" id="GO:0005832">
    <property type="term" value="C:chaperonin-containing T-complex"/>
    <property type="evidence" value="ECO:0007669"/>
    <property type="project" value="UniProtKB-ARBA"/>
</dbReference>
<dbReference type="InterPro" id="IPR002194">
    <property type="entry name" value="Chaperonin_TCP-1_CS"/>
</dbReference>
<evidence type="ECO:0000313" key="5">
    <source>
        <dbReference type="EMBL" id="CRK48863.1"/>
    </source>
</evidence>
<dbReference type="InterPro" id="IPR002423">
    <property type="entry name" value="Cpn60/GroEL/TCP-1"/>
</dbReference>
<accession>A0A0G4NQU9</accession>
<dbReference type="GO" id="GO:0005524">
    <property type="term" value="F:ATP binding"/>
    <property type="evidence" value="ECO:0007669"/>
    <property type="project" value="UniProtKB-KW"/>
</dbReference>
<reference evidence="6" key="1">
    <citation type="submission" date="2015-05" db="EMBL/GenBank/DDBJ databases">
        <authorList>
            <person name="Fogelqvist Johan"/>
        </authorList>
    </citation>
    <scope>NUCLEOTIDE SEQUENCE [LARGE SCALE GENOMIC DNA]</scope>
</reference>
<evidence type="ECO:0000256" key="4">
    <source>
        <dbReference type="ARBA" id="ARBA00023186"/>
    </source>
</evidence>
<dbReference type="InterPro" id="IPR017998">
    <property type="entry name" value="Chaperone_TCP-1"/>
</dbReference>
<keyword evidence="2" id="KW-0547">Nucleotide-binding</keyword>
<dbReference type="PANTHER" id="PTHR11353">
    <property type="entry name" value="CHAPERONIN"/>
    <property type="match status" value="1"/>
</dbReference>
<dbReference type="InterPro" id="IPR027410">
    <property type="entry name" value="TCP-1-like_intermed_sf"/>
</dbReference>
<organism evidence="5 6">
    <name type="scientific">Verticillium longisporum</name>
    <name type="common">Verticillium dahliae var. longisporum</name>
    <dbReference type="NCBI Taxonomy" id="100787"/>
    <lineage>
        <taxon>Eukaryota</taxon>
        <taxon>Fungi</taxon>
        <taxon>Dikarya</taxon>
        <taxon>Ascomycota</taxon>
        <taxon>Pezizomycotina</taxon>
        <taxon>Sordariomycetes</taxon>
        <taxon>Hypocreomycetidae</taxon>
        <taxon>Glomerellales</taxon>
        <taxon>Plectosphaerellaceae</taxon>
        <taxon>Verticillium</taxon>
    </lineage>
</organism>
<dbReference type="Pfam" id="PF00118">
    <property type="entry name" value="Cpn60_TCP1"/>
    <property type="match status" value="1"/>
</dbReference>
<name>A0A0G4NQU9_VERLO</name>
<dbReference type="GO" id="GO:0140662">
    <property type="term" value="F:ATP-dependent protein folding chaperone"/>
    <property type="evidence" value="ECO:0007669"/>
    <property type="project" value="InterPro"/>
</dbReference>
<dbReference type="GO" id="GO:0016887">
    <property type="term" value="F:ATP hydrolysis activity"/>
    <property type="evidence" value="ECO:0007669"/>
    <property type="project" value="InterPro"/>
</dbReference>
<comment type="similarity">
    <text evidence="1">Belongs to the TCP-1 chaperonin family.</text>
</comment>
<dbReference type="Gene3D" id="3.30.260.10">
    <property type="entry name" value="TCP-1-like chaperonin intermediate domain"/>
    <property type="match status" value="1"/>
</dbReference>
<protein>
    <submittedName>
        <fullName evidence="5">Uncharacterized protein</fullName>
    </submittedName>
</protein>
<dbReference type="AlphaFoldDB" id="A0A0G4NQU9"/>
<evidence type="ECO:0000313" key="6">
    <source>
        <dbReference type="Proteomes" id="UP000045706"/>
    </source>
</evidence>
<gene>
    <name evidence="5" type="ORF">BN1723_020683</name>
</gene>
<keyword evidence="4" id="KW-0143">Chaperone</keyword>
<evidence type="ECO:0000256" key="2">
    <source>
        <dbReference type="ARBA" id="ARBA00022741"/>
    </source>
</evidence>
<dbReference type="InterPro" id="IPR027413">
    <property type="entry name" value="GROEL-like_equatorial_sf"/>
</dbReference>
<feature type="non-terminal residue" evidence="5">
    <location>
        <position position="89"/>
    </location>
</feature>